<reference evidence="1" key="1">
    <citation type="submission" date="2023-07" db="EMBL/GenBank/DDBJ databases">
        <title>Sorghum-associated microbial communities from plants grown in Nebraska, USA.</title>
        <authorList>
            <person name="Schachtman D."/>
        </authorList>
    </citation>
    <scope>NUCLEOTIDE SEQUENCE</scope>
    <source>
        <strain evidence="1">DS2795</strain>
    </source>
</reference>
<sequence>MNKTEALAAMVEVARIGRGMTPADALTQLGELIAQESPDDPAHDVKVEKLLRLGACIWSLRRGLFLPEPPGRGMEPEAAAPARTREIAPIGTIPARVSHPAAYQPVIPALSTSVHYARAAFTPPETPPPQRP</sequence>
<dbReference type="EMBL" id="JAUSRR010000010">
    <property type="protein sequence ID" value="MDP9926153.1"/>
    <property type="molecule type" value="Genomic_DNA"/>
</dbReference>
<dbReference type="Proteomes" id="UP001244295">
    <property type="component" value="Unassembled WGS sequence"/>
</dbReference>
<name>A0AAW8E2W3_9BURK</name>
<gene>
    <name evidence="1" type="ORF">J2W25_005200</name>
</gene>
<protein>
    <submittedName>
        <fullName evidence="1">Uncharacterized protein</fullName>
    </submittedName>
</protein>
<evidence type="ECO:0000313" key="1">
    <source>
        <dbReference type="EMBL" id="MDP9926153.1"/>
    </source>
</evidence>
<dbReference type="RefSeq" id="WP_307637991.1">
    <property type="nucleotide sequence ID" value="NZ_JAUSRR010000010.1"/>
</dbReference>
<evidence type="ECO:0000313" key="2">
    <source>
        <dbReference type="Proteomes" id="UP001244295"/>
    </source>
</evidence>
<dbReference type="AlphaFoldDB" id="A0AAW8E2W3"/>
<accession>A0AAW8E2W3</accession>
<comment type="caution">
    <text evidence="1">The sequence shown here is derived from an EMBL/GenBank/DDBJ whole genome shotgun (WGS) entry which is preliminary data.</text>
</comment>
<organism evidence="1 2">
    <name type="scientific">Variovorax boronicumulans</name>
    <dbReference type="NCBI Taxonomy" id="436515"/>
    <lineage>
        <taxon>Bacteria</taxon>
        <taxon>Pseudomonadati</taxon>
        <taxon>Pseudomonadota</taxon>
        <taxon>Betaproteobacteria</taxon>
        <taxon>Burkholderiales</taxon>
        <taxon>Comamonadaceae</taxon>
        <taxon>Variovorax</taxon>
    </lineage>
</organism>
<proteinExistence type="predicted"/>